<dbReference type="EMBL" id="JANJQO010000524">
    <property type="protein sequence ID" value="KAJ2976925.1"/>
    <property type="molecule type" value="Genomic_DNA"/>
</dbReference>
<evidence type="ECO:0000313" key="1">
    <source>
        <dbReference type="EMBL" id="KAJ2976925.1"/>
    </source>
</evidence>
<name>A0ACC1NC91_9HYPO</name>
<sequence>MWDRVLHRGALGFSESYILGEVSCSEMDIFLEIMILNRDCTSDMGNFLSSITSQIKAWFRSSNSYEIALNNVRMHYDLSNEIFEAFLSPDMTYSCPKWQLGQAGLCDTLEQAQLRKIRDIIAEAKLKQSDYVLEIGTGWGSFAIEAVRRTGCKILSITLSEAQKTMAEARVKEAGLQNNITILLKDYRELSGSQFQFDKIVSIEMLEHVGKEHLTHYFSCIHKLLKPKQGIAVFQASTIPETRYSSYCRGTDFIREYARIA</sequence>
<evidence type="ECO:0000313" key="2">
    <source>
        <dbReference type="Proteomes" id="UP001143910"/>
    </source>
</evidence>
<proteinExistence type="predicted"/>
<comment type="caution">
    <text evidence="1">The sequence shown here is derived from an EMBL/GenBank/DDBJ whole genome shotgun (WGS) entry which is preliminary data.</text>
</comment>
<accession>A0ACC1NC91</accession>
<keyword evidence="2" id="KW-1185">Reference proteome</keyword>
<dbReference type="Proteomes" id="UP001143910">
    <property type="component" value="Unassembled WGS sequence"/>
</dbReference>
<protein>
    <submittedName>
        <fullName evidence="1">Uncharacterized protein</fullName>
    </submittedName>
</protein>
<gene>
    <name evidence="1" type="ORF">NQ176_g4661</name>
</gene>
<reference evidence="1" key="1">
    <citation type="submission" date="2022-08" db="EMBL/GenBank/DDBJ databases">
        <title>Genome Sequence of Lecanicillium fungicola.</title>
        <authorList>
            <person name="Buettner E."/>
        </authorList>
    </citation>
    <scope>NUCLEOTIDE SEQUENCE</scope>
    <source>
        <strain evidence="1">Babe33</strain>
    </source>
</reference>
<organism evidence="1 2">
    <name type="scientific">Zarea fungicola</name>
    <dbReference type="NCBI Taxonomy" id="93591"/>
    <lineage>
        <taxon>Eukaryota</taxon>
        <taxon>Fungi</taxon>
        <taxon>Dikarya</taxon>
        <taxon>Ascomycota</taxon>
        <taxon>Pezizomycotina</taxon>
        <taxon>Sordariomycetes</taxon>
        <taxon>Hypocreomycetidae</taxon>
        <taxon>Hypocreales</taxon>
        <taxon>Cordycipitaceae</taxon>
        <taxon>Zarea</taxon>
    </lineage>
</organism>